<evidence type="ECO:0000313" key="2">
    <source>
        <dbReference type="EMBL" id="KLV02105.1"/>
    </source>
</evidence>
<accession>A0A0J1GQV3</accession>
<sequence>MVMKATIVLILLFVFSSHCWAAADLSRAKELARCYKIVVPPIVFNQDDYSDREYQNLIGLEKHFKRQAKSLAGNQWELVSFMALSWAEGVVSTHQFNGEQLHDYRDWVLNSCREYYGNGGYKHVRLKDSEKLMIADTDGSMFN</sequence>
<keyword evidence="3" id="KW-1185">Reference proteome</keyword>
<feature type="chain" id="PRO_5005252021" evidence="1">
    <location>
        <begin position="22"/>
        <end position="143"/>
    </location>
</feature>
<dbReference type="AlphaFoldDB" id="A0A0J1GQV3"/>
<reference evidence="2 3" key="1">
    <citation type="submission" date="2015-05" db="EMBL/GenBank/DDBJ databases">
        <title>Photobacterium galathea sp. nov.</title>
        <authorList>
            <person name="Machado H."/>
            <person name="Gram L."/>
        </authorList>
    </citation>
    <scope>NUCLEOTIDE SEQUENCE [LARGE SCALE GENOMIC DNA]</scope>
    <source>
        <strain evidence="2 3">DSM 25995</strain>
    </source>
</reference>
<dbReference type="EMBL" id="LDOV01000010">
    <property type="protein sequence ID" value="KLV02105.1"/>
    <property type="molecule type" value="Genomic_DNA"/>
</dbReference>
<feature type="signal peptide" evidence="1">
    <location>
        <begin position="1"/>
        <end position="21"/>
    </location>
</feature>
<protein>
    <submittedName>
        <fullName evidence="2">Uncharacterized protein</fullName>
    </submittedName>
</protein>
<name>A0A0J1GQV3_9GAMM</name>
<evidence type="ECO:0000256" key="1">
    <source>
        <dbReference type="SAM" id="SignalP"/>
    </source>
</evidence>
<dbReference type="Proteomes" id="UP000036426">
    <property type="component" value="Unassembled WGS sequence"/>
</dbReference>
<keyword evidence="1" id="KW-0732">Signal</keyword>
<evidence type="ECO:0000313" key="3">
    <source>
        <dbReference type="Proteomes" id="UP000036426"/>
    </source>
</evidence>
<proteinExistence type="predicted"/>
<gene>
    <name evidence="2" type="ORF">ABT58_06975</name>
</gene>
<dbReference type="PATRIC" id="fig|754436.4.peg.1489"/>
<comment type="caution">
    <text evidence="2">The sequence shown here is derived from an EMBL/GenBank/DDBJ whole genome shotgun (WGS) entry which is preliminary data.</text>
</comment>
<organism evidence="2 3">
    <name type="scientific">Photobacterium aphoticum</name>
    <dbReference type="NCBI Taxonomy" id="754436"/>
    <lineage>
        <taxon>Bacteria</taxon>
        <taxon>Pseudomonadati</taxon>
        <taxon>Pseudomonadota</taxon>
        <taxon>Gammaproteobacteria</taxon>
        <taxon>Vibrionales</taxon>
        <taxon>Vibrionaceae</taxon>
        <taxon>Photobacterium</taxon>
    </lineage>
</organism>